<evidence type="ECO:0000313" key="3">
    <source>
        <dbReference type="Proteomes" id="UP001172457"/>
    </source>
</evidence>
<organism evidence="2 3">
    <name type="scientific">Centaurea solstitialis</name>
    <name type="common">yellow star-thistle</name>
    <dbReference type="NCBI Taxonomy" id="347529"/>
    <lineage>
        <taxon>Eukaryota</taxon>
        <taxon>Viridiplantae</taxon>
        <taxon>Streptophyta</taxon>
        <taxon>Embryophyta</taxon>
        <taxon>Tracheophyta</taxon>
        <taxon>Spermatophyta</taxon>
        <taxon>Magnoliopsida</taxon>
        <taxon>eudicotyledons</taxon>
        <taxon>Gunneridae</taxon>
        <taxon>Pentapetalae</taxon>
        <taxon>asterids</taxon>
        <taxon>campanulids</taxon>
        <taxon>Asterales</taxon>
        <taxon>Asteraceae</taxon>
        <taxon>Carduoideae</taxon>
        <taxon>Cardueae</taxon>
        <taxon>Centaureinae</taxon>
        <taxon>Centaurea</taxon>
    </lineage>
</organism>
<feature type="domain" description="FBD" evidence="1">
    <location>
        <begin position="362"/>
        <end position="437"/>
    </location>
</feature>
<comment type="caution">
    <text evidence="2">The sequence shown here is derived from an EMBL/GenBank/DDBJ whole genome shotgun (WGS) entry which is preliminary data.</text>
</comment>
<dbReference type="PANTHER" id="PTHR31639">
    <property type="entry name" value="F-BOX PROTEIN-LIKE"/>
    <property type="match status" value="1"/>
</dbReference>
<dbReference type="EMBL" id="JARYMX010000003">
    <property type="protein sequence ID" value="KAJ9559125.1"/>
    <property type="molecule type" value="Genomic_DNA"/>
</dbReference>
<dbReference type="AlphaFoldDB" id="A0AA38TDU5"/>
<dbReference type="InterPro" id="IPR001810">
    <property type="entry name" value="F-box_dom"/>
</dbReference>
<dbReference type="Gene3D" id="3.80.10.10">
    <property type="entry name" value="Ribonuclease Inhibitor"/>
    <property type="match status" value="1"/>
</dbReference>
<protein>
    <recommendedName>
        <fullName evidence="1">FBD domain-containing protein</fullName>
    </recommendedName>
</protein>
<name>A0AA38TDU5_9ASTR</name>
<dbReference type="SMART" id="SM00579">
    <property type="entry name" value="FBD"/>
    <property type="match status" value="1"/>
</dbReference>
<dbReference type="Pfam" id="PF00646">
    <property type="entry name" value="F-box"/>
    <property type="match status" value="1"/>
</dbReference>
<dbReference type="InterPro" id="IPR036047">
    <property type="entry name" value="F-box-like_dom_sf"/>
</dbReference>
<keyword evidence="3" id="KW-1185">Reference proteome</keyword>
<dbReference type="Proteomes" id="UP001172457">
    <property type="component" value="Chromosome 3"/>
</dbReference>
<dbReference type="SUPFAM" id="SSF81383">
    <property type="entry name" value="F-box domain"/>
    <property type="match status" value="1"/>
</dbReference>
<dbReference type="SUPFAM" id="SSF52047">
    <property type="entry name" value="RNI-like"/>
    <property type="match status" value="1"/>
</dbReference>
<reference evidence="2" key="1">
    <citation type="submission" date="2023-03" db="EMBL/GenBank/DDBJ databases">
        <title>Chromosome-scale reference genome and RAD-based genetic map of yellow starthistle (Centaurea solstitialis) reveal putative structural variation and QTLs associated with invader traits.</title>
        <authorList>
            <person name="Reatini B."/>
            <person name="Cang F.A."/>
            <person name="Jiang Q."/>
            <person name="Mckibben M.T.W."/>
            <person name="Barker M.S."/>
            <person name="Rieseberg L.H."/>
            <person name="Dlugosch K.M."/>
        </authorList>
    </citation>
    <scope>NUCLEOTIDE SEQUENCE</scope>
    <source>
        <strain evidence="2">CAN-66</strain>
        <tissue evidence="2">Leaf</tissue>
    </source>
</reference>
<proteinExistence type="predicted"/>
<dbReference type="PANTHER" id="PTHR31639:SF333">
    <property type="entry name" value="F-BOX DOMAIN, FBD DOMAIN, LEUCINE-RICH REPEAT DOMAIN, L DOMAIN-LIKE PROTEIN-RELATED"/>
    <property type="match status" value="1"/>
</dbReference>
<evidence type="ECO:0000259" key="1">
    <source>
        <dbReference type="SMART" id="SM00579"/>
    </source>
</evidence>
<gene>
    <name evidence="2" type="ORF">OSB04_013739</name>
</gene>
<dbReference type="InterPro" id="IPR055411">
    <property type="entry name" value="LRR_FXL15/At3g58940/PEG3-like"/>
</dbReference>
<accession>A0AA38TDU5</accession>
<sequence>MIFMHPMAENHKRRLLTYVEEDKASDLPDHLIGSILDRLPIQEAVRTSILSKNWRYKWTTLTTLVLDEKFSNKFAKNGALGRNGFIRIINQVVLLNKGPISKLSLHIPEIYLDSFQEEVDQWMLFLSENSVRELIITNSSRRFELSSHVSSCSKLRKLKLENCVLRPSLEFERFSNLEVLYLKLIDFGAKDCETLVSLPQLKSLAMFQCTNIHSFNIEARKLNIFRIMNFDAMYIPLLNRLLVTPSITILLCVIKPLEVPVGVERMNLTRMSSNLPNIRELTIDGHFLKFLTADKLPKWLPHALNSLKVLWLGCIQIGDLDQLHGALCLLRNSPNLERLWMWWKPVMLNDVGPASNHLESPDCLDQTLNRLQTVEVKYLAGSRPHLLFIKLLLAYSPSLNKMTIEPSVHSDSDERLDIEVNVMRFPRASPKAELIFVKG</sequence>
<dbReference type="Pfam" id="PF24758">
    <property type="entry name" value="LRR_At5g56370"/>
    <property type="match status" value="1"/>
</dbReference>
<dbReference type="InterPro" id="IPR032675">
    <property type="entry name" value="LRR_dom_sf"/>
</dbReference>
<dbReference type="InterPro" id="IPR006566">
    <property type="entry name" value="FBD"/>
</dbReference>
<evidence type="ECO:0000313" key="2">
    <source>
        <dbReference type="EMBL" id="KAJ9559125.1"/>
    </source>
</evidence>